<reference evidence="2" key="1">
    <citation type="submission" date="2025-08" db="UniProtKB">
        <authorList>
            <consortium name="RefSeq"/>
        </authorList>
    </citation>
    <scope>IDENTIFICATION</scope>
</reference>
<evidence type="ECO:0000313" key="2">
    <source>
        <dbReference type="RefSeq" id="XP_036355368.1"/>
    </source>
</evidence>
<gene>
    <name evidence="2" type="primary">LOC118761484</name>
</gene>
<name>A0A7E6EJ52_9MOLL</name>
<dbReference type="RefSeq" id="XP_036355368.1">
    <property type="nucleotide sequence ID" value="XM_036499475.1"/>
</dbReference>
<dbReference type="SUPFAM" id="SSF46585">
    <property type="entry name" value="HR1 repeat"/>
    <property type="match status" value="1"/>
</dbReference>
<organism evidence="1 2">
    <name type="scientific">Octopus sinensis</name>
    <name type="common">East Asian common octopus</name>
    <dbReference type="NCBI Taxonomy" id="2607531"/>
    <lineage>
        <taxon>Eukaryota</taxon>
        <taxon>Metazoa</taxon>
        <taxon>Spiralia</taxon>
        <taxon>Lophotrochozoa</taxon>
        <taxon>Mollusca</taxon>
        <taxon>Cephalopoda</taxon>
        <taxon>Coleoidea</taxon>
        <taxon>Octopodiformes</taxon>
        <taxon>Octopoda</taxon>
        <taxon>Incirrata</taxon>
        <taxon>Octopodidae</taxon>
        <taxon>Octopus</taxon>
    </lineage>
</organism>
<accession>A0A7E6EJ52</accession>
<dbReference type="Gene3D" id="1.10.287.160">
    <property type="entry name" value="HR1 repeat"/>
    <property type="match status" value="1"/>
</dbReference>
<dbReference type="KEGG" id="osn:118761484"/>
<keyword evidence="1" id="KW-1185">Reference proteome</keyword>
<sequence length="108" mass="12554">MSFLTEKRKLEVLIKNGASKMLDQCDSSKDRKTYLNAVAIYDSSQLKIDVIDMKIQLIKNGKRNDKDRFMILEHHFKLETALLTGTNNMLMASNDRQRSKQVQLLYSQ</sequence>
<evidence type="ECO:0000313" key="1">
    <source>
        <dbReference type="Proteomes" id="UP000515154"/>
    </source>
</evidence>
<protein>
    <submittedName>
        <fullName evidence="2">Uncharacterized protein LOC118761484</fullName>
    </submittedName>
</protein>
<dbReference type="InterPro" id="IPR036274">
    <property type="entry name" value="HR1_rpt_sf"/>
</dbReference>
<proteinExistence type="predicted"/>
<dbReference type="AlphaFoldDB" id="A0A7E6EJ52"/>
<dbReference type="Proteomes" id="UP000515154">
    <property type="component" value="Unplaced"/>
</dbReference>